<evidence type="ECO:0000313" key="3">
    <source>
        <dbReference type="EMBL" id="SCP97571.1"/>
    </source>
</evidence>
<dbReference type="CDD" id="cd16935">
    <property type="entry name" value="HATPase_AgrC-ComD-like"/>
    <property type="match status" value="1"/>
</dbReference>
<dbReference type="InterPro" id="IPR036890">
    <property type="entry name" value="HATPase_C_sf"/>
</dbReference>
<feature type="transmembrane region" description="Helical" evidence="1">
    <location>
        <begin position="161"/>
        <end position="179"/>
    </location>
</feature>
<dbReference type="GO" id="GO:0042802">
    <property type="term" value="F:identical protein binding"/>
    <property type="evidence" value="ECO:0007669"/>
    <property type="project" value="TreeGrafter"/>
</dbReference>
<dbReference type="InterPro" id="IPR032834">
    <property type="entry name" value="NatK-like_C"/>
</dbReference>
<dbReference type="STRING" id="1619234.SAMN05421730_10123"/>
<dbReference type="Pfam" id="PF14501">
    <property type="entry name" value="HATPase_c_5"/>
    <property type="match status" value="1"/>
</dbReference>
<dbReference type="AlphaFoldDB" id="A0A1D3TU66"/>
<sequence>MFGYGFLEGANYMLELFAACSMFIFLLEKRPHFWRRYIVATLAGLAAAGFLWQLYPVSGLTGISFLFWAVFFFFCIPYIWFSCALTLAESVYCAICGFAIQHFASESSLLFKLAVGETKWILGIYLMIYIIIYTLFYHVVVKKLVERGKVDFRAKKSAVPLIAIILIVLIISVLKKHFYTEDTRYLGMVCQIYDMFACAFLLWGQVSQKEALHLQHELDLMDYMWHQQQDQFQLTQENIDIINRKCHDLKHQVRALGTMKNGAQKDAFISSMEDAIMIYDSSVDTGNKALDTVIMEKSLFCREHGITLSCIADGTELDFIDIIDLYTIFGNALDNAIEGVDKLEDEEKKVIVVKVFTKNDLLMIQVENYFDTELTFQDDLPLTTKEETYFHGYGIKSIQYTVQKYNGCITINTERGLFRLQILIPLQK</sequence>
<accession>A0A1D3TU66</accession>
<feature type="transmembrane region" description="Helical" evidence="1">
    <location>
        <begin position="92"/>
        <end position="114"/>
    </location>
</feature>
<organism evidence="3 4">
    <name type="scientific">Anaerobium acetethylicum</name>
    <dbReference type="NCBI Taxonomy" id="1619234"/>
    <lineage>
        <taxon>Bacteria</taxon>
        <taxon>Bacillati</taxon>
        <taxon>Bacillota</taxon>
        <taxon>Clostridia</taxon>
        <taxon>Lachnospirales</taxon>
        <taxon>Lachnospiraceae</taxon>
        <taxon>Anaerobium</taxon>
    </lineage>
</organism>
<name>A0A1D3TU66_9FIRM</name>
<gene>
    <name evidence="3" type="ORF">SAMN05421730_10123</name>
</gene>
<dbReference type="OrthoDB" id="9813149at2"/>
<evidence type="ECO:0000313" key="4">
    <source>
        <dbReference type="Proteomes" id="UP000199315"/>
    </source>
</evidence>
<feature type="transmembrane region" description="Helical" evidence="1">
    <location>
        <begin position="12"/>
        <end position="28"/>
    </location>
</feature>
<keyword evidence="1" id="KW-1133">Transmembrane helix</keyword>
<feature type="transmembrane region" description="Helical" evidence="1">
    <location>
        <begin position="61"/>
        <end position="80"/>
    </location>
</feature>
<feature type="domain" description="Sensor histidine kinase NatK-like C-terminal" evidence="2">
    <location>
        <begin position="321"/>
        <end position="425"/>
    </location>
</feature>
<feature type="transmembrane region" description="Helical" evidence="1">
    <location>
        <begin position="37"/>
        <end position="55"/>
    </location>
</feature>
<evidence type="ECO:0000259" key="2">
    <source>
        <dbReference type="Pfam" id="PF14501"/>
    </source>
</evidence>
<reference evidence="3 4" key="1">
    <citation type="submission" date="2016-09" db="EMBL/GenBank/DDBJ databases">
        <authorList>
            <person name="Capua I."/>
            <person name="De Benedictis P."/>
            <person name="Joannis T."/>
            <person name="Lombin L.H."/>
            <person name="Cattoli G."/>
        </authorList>
    </citation>
    <scope>NUCLEOTIDE SEQUENCE [LARGE SCALE GENOMIC DNA]</scope>
    <source>
        <strain evidence="3 4">GluBS11</strain>
    </source>
</reference>
<protein>
    <submittedName>
        <fullName evidence="3">GHKL domain-containing protein</fullName>
    </submittedName>
</protein>
<dbReference type="PANTHER" id="PTHR40448:SF1">
    <property type="entry name" value="TWO-COMPONENT SENSOR HISTIDINE KINASE"/>
    <property type="match status" value="1"/>
</dbReference>
<keyword evidence="1" id="KW-0472">Membrane</keyword>
<dbReference type="EMBL" id="FMKA01000012">
    <property type="protein sequence ID" value="SCP97571.1"/>
    <property type="molecule type" value="Genomic_DNA"/>
</dbReference>
<proteinExistence type="predicted"/>
<keyword evidence="1" id="KW-0812">Transmembrane</keyword>
<evidence type="ECO:0000256" key="1">
    <source>
        <dbReference type="SAM" id="Phobius"/>
    </source>
</evidence>
<feature type="transmembrane region" description="Helical" evidence="1">
    <location>
        <begin position="120"/>
        <end position="140"/>
    </location>
</feature>
<keyword evidence="4" id="KW-1185">Reference proteome</keyword>
<dbReference type="RefSeq" id="WP_091233841.1">
    <property type="nucleotide sequence ID" value="NZ_FMKA01000012.1"/>
</dbReference>
<dbReference type="Proteomes" id="UP000199315">
    <property type="component" value="Unassembled WGS sequence"/>
</dbReference>
<dbReference type="SUPFAM" id="SSF55874">
    <property type="entry name" value="ATPase domain of HSP90 chaperone/DNA topoisomerase II/histidine kinase"/>
    <property type="match status" value="1"/>
</dbReference>
<dbReference type="PANTHER" id="PTHR40448">
    <property type="entry name" value="TWO-COMPONENT SENSOR HISTIDINE KINASE"/>
    <property type="match status" value="1"/>
</dbReference>
<dbReference type="Gene3D" id="3.30.565.10">
    <property type="entry name" value="Histidine kinase-like ATPase, C-terminal domain"/>
    <property type="match status" value="1"/>
</dbReference>